<protein>
    <recommendedName>
        <fullName evidence="3">Reverse transcriptase domain-containing protein</fullName>
    </recommendedName>
</protein>
<name>A0A6L2NIF9_TANCI</name>
<gene>
    <name evidence="2" type="ORF">Tci_056353</name>
</gene>
<reference evidence="2" key="1">
    <citation type="journal article" date="2019" name="Sci. Rep.">
        <title>Draft genome of Tanacetum cinerariifolium, the natural source of mosquito coil.</title>
        <authorList>
            <person name="Yamashiro T."/>
            <person name="Shiraishi A."/>
            <person name="Satake H."/>
            <person name="Nakayama K."/>
        </authorList>
    </citation>
    <scope>NUCLEOTIDE SEQUENCE</scope>
</reference>
<proteinExistence type="predicted"/>
<dbReference type="AlphaFoldDB" id="A0A6L2NIF9"/>
<dbReference type="EMBL" id="BKCJ010008880">
    <property type="protein sequence ID" value="GEU84375.1"/>
    <property type="molecule type" value="Genomic_DNA"/>
</dbReference>
<sequence>DPHESFQCQSTNQNFFEPNPCYEPNSSSFDQYHSSQSSVTQQLPQRSNEDIQLEMAKLIKNNRIFLNNNIFPHEEASMKVLLAKERILKLIQALDEKQIESWSLPALLLQLLNDSRTIDEMLKQQNSSNAIITVLPTEKPEYSLSMGDEHLSTIPETESDEVIKSSVKNLVPIPSEYEVTSDNESECDVPVKDESSPIFKTFSNPIFDDNDDFTSSDDEPLSVEDVQMEDFKVYSNPLFDDEEINSDEIDPHYFNAESDLIESLSNRDTLFDFSPKFDYLEKFSGELMLTSIIDEEIDKFTGMDDLIPPGSESDDDDSEGEIHIFEELLGNDTPSIPENESSNFDHHDDSSFSHPPSEPPDVRDFL</sequence>
<feature type="region of interest" description="Disordered" evidence="1">
    <location>
        <begin position="26"/>
        <end position="46"/>
    </location>
</feature>
<comment type="caution">
    <text evidence="2">The sequence shown here is derived from an EMBL/GenBank/DDBJ whole genome shotgun (WGS) entry which is preliminary data.</text>
</comment>
<evidence type="ECO:0000313" key="2">
    <source>
        <dbReference type="EMBL" id="GEU84375.1"/>
    </source>
</evidence>
<evidence type="ECO:0000256" key="1">
    <source>
        <dbReference type="SAM" id="MobiDB-lite"/>
    </source>
</evidence>
<feature type="region of interest" description="Disordered" evidence="1">
    <location>
        <begin position="328"/>
        <end position="366"/>
    </location>
</feature>
<feature type="non-terminal residue" evidence="2">
    <location>
        <position position="1"/>
    </location>
</feature>
<accession>A0A6L2NIF9</accession>
<evidence type="ECO:0008006" key="3">
    <source>
        <dbReference type="Google" id="ProtNLM"/>
    </source>
</evidence>
<organism evidence="2">
    <name type="scientific">Tanacetum cinerariifolium</name>
    <name type="common">Dalmatian daisy</name>
    <name type="synonym">Chrysanthemum cinerariifolium</name>
    <dbReference type="NCBI Taxonomy" id="118510"/>
    <lineage>
        <taxon>Eukaryota</taxon>
        <taxon>Viridiplantae</taxon>
        <taxon>Streptophyta</taxon>
        <taxon>Embryophyta</taxon>
        <taxon>Tracheophyta</taxon>
        <taxon>Spermatophyta</taxon>
        <taxon>Magnoliopsida</taxon>
        <taxon>eudicotyledons</taxon>
        <taxon>Gunneridae</taxon>
        <taxon>Pentapetalae</taxon>
        <taxon>asterids</taxon>
        <taxon>campanulids</taxon>
        <taxon>Asterales</taxon>
        <taxon>Asteraceae</taxon>
        <taxon>Asteroideae</taxon>
        <taxon>Anthemideae</taxon>
        <taxon>Anthemidinae</taxon>
        <taxon>Tanacetum</taxon>
    </lineage>
</organism>
<feature type="compositionally biased region" description="Low complexity" evidence="1">
    <location>
        <begin position="26"/>
        <end position="38"/>
    </location>
</feature>
<feature type="region of interest" description="Disordered" evidence="1">
    <location>
        <begin position="302"/>
        <end position="321"/>
    </location>
</feature>